<proteinExistence type="predicted"/>
<dbReference type="VEuPathDB" id="MicrosporidiaDB:NEDG_00610"/>
<gene>
    <name evidence="1" type="ORF">NEDG_00610</name>
</gene>
<name>A0A177EC14_9MICR</name>
<dbReference type="OrthoDB" id="2187379at2759"/>
<dbReference type="InterPro" id="IPR036317">
    <property type="entry name" value="Cullin_homology_sf"/>
</dbReference>
<dbReference type="EMBL" id="LTDL01000040">
    <property type="protein sequence ID" value="OAG29477.1"/>
    <property type="molecule type" value="Genomic_DNA"/>
</dbReference>
<evidence type="ECO:0008006" key="3">
    <source>
        <dbReference type="Google" id="ProtNLM"/>
    </source>
</evidence>
<dbReference type="GeneID" id="93646960"/>
<keyword evidence="2" id="KW-1185">Reference proteome</keyword>
<comment type="caution">
    <text evidence="1">The sequence shown here is derived from an EMBL/GenBank/DDBJ whole genome shotgun (WGS) entry which is preliminary data.</text>
</comment>
<reference evidence="1 2" key="1">
    <citation type="submission" date="2016-02" db="EMBL/GenBank/DDBJ databases">
        <title>Discovery of a natural microsporidian pathogen with a broad tissue tropism in Caenorhabditis elegans.</title>
        <authorList>
            <person name="Luallen R.J."/>
            <person name="Reinke A.W."/>
            <person name="Tong L."/>
            <person name="Botts M.R."/>
            <person name="Felix M.-A."/>
            <person name="Troemel E.R."/>
        </authorList>
    </citation>
    <scope>NUCLEOTIDE SEQUENCE [LARGE SCALE GENOMIC DNA]</scope>
    <source>
        <strain evidence="1 2">JUm2807</strain>
    </source>
</reference>
<evidence type="ECO:0000313" key="2">
    <source>
        <dbReference type="Proteomes" id="UP000185944"/>
    </source>
</evidence>
<sequence>MEQDTRVQSLERIKKSIANMIELPGNKNCSEDFVQGYNAVYRFCTGDAADKYIIEGGQIYHLYDRILVQYLEKFPTDYTLEKFVRFIDGYRHSNERVAKMLFFLSRYFIRVNIEVSNNNVQELKKLYFKRLFEALFQKQEQKIHTMFIEEMVQYSRDRKNLSVSESEKVHLEKKQKMLRVFIREYINITETAEKPKSLKKLCVRWACALIEKDPGASPSTSHYNLYDKLVAVDKLFKQKERSKKNLYRMIEDKIEDETMKGFIDTFVTVLLSRGISNKTHAELTPFYSFIDSTIKGKQMFINTVIVTILDIFKKTDKCIPILRLLIFINKHLRFMPRTLKSIRKPLELAFTRKLREALSAKDTAEFEKDLLQSIDKYIRVAAPPHMELSLFVANTPSTAASFWDGLYSGIKNRLVLGNSFVAEKKLILLTTRRIERFSDFELKRDLQVHRKIVEYIDISTLYKSLAIYDTSNFEEILLCARDIATSEMYFKKEKPEFSTNCCLLAYTRWNFPKMNIRIPCEVEEAWESVEEYCRQKGRKYLLSMCPSVSPVELEINGTTVTCDLVQGSILILLGKTGPKTRDEICFSLLLEESPEHTVTIKGKIQTLIDALLIEQKDETIYLLPAHASKALDVFVPDIGQAGASREQALAVPSRSAIEACIVRIVKENGEIAQAVLSEKVRNVFPVEDREVVFFISALCEKGFVTLTDQVLRYEP</sequence>
<dbReference type="AlphaFoldDB" id="A0A177EC14"/>
<protein>
    <recommendedName>
        <fullName evidence="3">Cullin family profile domain-containing protein</fullName>
    </recommendedName>
</protein>
<evidence type="ECO:0000313" key="1">
    <source>
        <dbReference type="EMBL" id="OAG29477.1"/>
    </source>
</evidence>
<organism evidence="1 2">
    <name type="scientific">Nematocida displodere</name>
    <dbReference type="NCBI Taxonomy" id="1805483"/>
    <lineage>
        <taxon>Eukaryota</taxon>
        <taxon>Fungi</taxon>
        <taxon>Fungi incertae sedis</taxon>
        <taxon>Microsporidia</taxon>
        <taxon>Nematocida</taxon>
    </lineage>
</organism>
<dbReference type="RefSeq" id="XP_067544125.1">
    <property type="nucleotide sequence ID" value="XM_067688028.1"/>
</dbReference>
<dbReference type="SUPFAM" id="SSF75632">
    <property type="entry name" value="Cullin homology domain"/>
    <property type="match status" value="1"/>
</dbReference>
<accession>A0A177EC14</accession>
<dbReference type="Proteomes" id="UP000185944">
    <property type="component" value="Unassembled WGS sequence"/>
</dbReference>